<evidence type="ECO:0000313" key="2">
    <source>
        <dbReference type="Proteomes" id="UP001608902"/>
    </source>
</evidence>
<gene>
    <name evidence="1" type="ORF">AB6A40_010928</name>
</gene>
<sequence length="121" mass="13635">MFTTVAVKSNAQVMLTYYHFSVLLRCCSFNVPNKIYVGTDLVSLGSYYSGGLVDQKDLYSKDGTEFDFVSNIRTEHMKIAGVAFAFGSIELFVRNTRNVCNHSLSVALLHRCMNHNLESQH</sequence>
<dbReference type="EMBL" id="JBGFUD010015908">
    <property type="protein sequence ID" value="MFH4984219.1"/>
    <property type="molecule type" value="Genomic_DNA"/>
</dbReference>
<accession>A0ABD6F0T6</accession>
<reference evidence="1 2" key="1">
    <citation type="submission" date="2024-08" db="EMBL/GenBank/DDBJ databases">
        <title>Gnathostoma spinigerum genome.</title>
        <authorList>
            <person name="Gonzalez-Bertolin B."/>
            <person name="Monzon S."/>
            <person name="Zaballos A."/>
            <person name="Jimenez P."/>
            <person name="Dekumyoy P."/>
            <person name="Varona S."/>
            <person name="Cuesta I."/>
            <person name="Sumanam S."/>
            <person name="Adisakwattana P."/>
            <person name="Gasser R.B."/>
            <person name="Hernandez-Gonzalez A."/>
            <person name="Young N.D."/>
            <person name="Perteguer M.J."/>
        </authorList>
    </citation>
    <scope>NUCLEOTIDE SEQUENCE [LARGE SCALE GENOMIC DNA]</scope>
    <source>
        <strain evidence="1">AL3</strain>
        <tissue evidence="1">Liver</tissue>
    </source>
</reference>
<evidence type="ECO:0000313" key="1">
    <source>
        <dbReference type="EMBL" id="MFH4984219.1"/>
    </source>
</evidence>
<name>A0ABD6F0T6_9BILA</name>
<proteinExistence type="predicted"/>
<dbReference type="AlphaFoldDB" id="A0ABD6F0T6"/>
<keyword evidence="2" id="KW-1185">Reference proteome</keyword>
<protein>
    <submittedName>
        <fullName evidence="1">Uncharacterized protein</fullName>
    </submittedName>
</protein>
<organism evidence="1 2">
    <name type="scientific">Gnathostoma spinigerum</name>
    <dbReference type="NCBI Taxonomy" id="75299"/>
    <lineage>
        <taxon>Eukaryota</taxon>
        <taxon>Metazoa</taxon>
        <taxon>Ecdysozoa</taxon>
        <taxon>Nematoda</taxon>
        <taxon>Chromadorea</taxon>
        <taxon>Rhabditida</taxon>
        <taxon>Spirurina</taxon>
        <taxon>Gnathostomatomorpha</taxon>
        <taxon>Gnathostomatoidea</taxon>
        <taxon>Gnathostomatidae</taxon>
        <taxon>Gnathostoma</taxon>
    </lineage>
</organism>
<dbReference type="Proteomes" id="UP001608902">
    <property type="component" value="Unassembled WGS sequence"/>
</dbReference>
<comment type="caution">
    <text evidence="1">The sequence shown here is derived from an EMBL/GenBank/DDBJ whole genome shotgun (WGS) entry which is preliminary data.</text>
</comment>